<feature type="coiled-coil region" evidence="1">
    <location>
        <begin position="346"/>
        <end position="402"/>
    </location>
</feature>
<reference evidence="2 3" key="1">
    <citation type="submission" date="2020-03" db="EMBL/GenBank/DDBJ databases">
        <title>Complete genome sequence of Orbus sp. IPMB12 (BCRC 80908).</title>
        <authorList>
            <person name="Lo W.-S."/>
            <person name="Chang T.-H."/>
            <person name="Kuo C.-H."/>
        </authorList>
    </citation>
    <scope>NUCLEOTIDE SEQUENCE [LARGE SCALE GENOMIC DNA]</scope>
    <source>
        <strain evidence="2 3">IPMB12</strain>
    </source>
</reference>
<organism evidence="2 3">
    <name type="scientific">Zophobihabitans entericus</name>
    <dbReference type="NCBI Taxonomy" id="1635327"/>
    <lineage>
        <taxon>Bacteria</taxon>
        <taxon>Pseudomonadati</taxon>
        <taxon>Pseudomonadota</taxon>
        <taxon>Gammaproteobacteria</taxon>
        <taxon>Orbales</taxon>
        <taxon>Orbaceae</taxon>
        <taxon>Zophobihabitans</taxon>
    </lineage>
</organism>
<feature type="coiled-coil region" evidence="1">
    <location>
        <begin position="474"/>
        <end position="501"/>
    </location>
</feature>
<protein>
    <submittedName>
        <fullName evidence="2">Uncharacterized protein</fullName>
    </submittedName>
</protein>
<name>A0A6G9IB20_9GAMM</name>
<gene>
    <name evidence="2" type="ORF">IPMB12_04605</name>
</gene>
<evidence type="ECO:0000313" key="2">
    <source>
        <dbReference type="EMBL" id="QIQ21022.1"/>
    </source>
</evidence>
<dbReference type="RefSeq" id="WP_166915391.1">
    <property type="nucleotide sequence ID" value="NZ_CP050253.1"/>
</dbReference>
<dbReference type="InParanoid" id="A0A6G9IB20"/>
<dbReference type="EMBL" id="CP050253">
    <property type="protein sequence ID" value="QIQ21022.1"/>
    <property type="molecule type" value="Genomic_DNA"/>
</dbReference>
<dbReference type="Proteomes" id="UP000501168">
    <property type="component" value="Chromosome"/>
</dbReference>
<dbReference type="AlphaFoldDB" id="A0A6G9IB20"/>
<sequence>MTSKNPYSTNGIITEASFDYKQLDKLKEIEKAISKRNVKNSKALSHSKTLSDALAENLFLLRAIADTQLDMVKVSEQIQKLSVDILGAGHNTTKTFTDITKGIESLNKLTNTPILESTLIDYDKIKEDRNNLEQFVEKEMQAINQVVQNTNDPKVLESSLQKILQLKLAYSARMNEIDKKELSTTYNLTTEWLSLCSEEIKKFVSENHDLAKSFSAAKDLSSLLGNVAPDAIYNLNNYDLGKEQLDKELEISLSNIENRRRSGIEYNSKLDAEELAAIRKHNDAVFKLEQEKLKYQLTLGEKSVSSLANISSKYLSEQHQITKSLSSLSQSFGVTQSILPSMYQNIKNYEDKIVEAGDKFKALEADYRRKAEENPDMDAFYLSTIQFRKNNYEKDVRNLTAEKDAYQYGEISNLFGGYQNIMAVQFGNDSSISNILGGLSSSFGTIGDLTLGFNKLDNNSEEQEKIELRYQFELEQQMKALEAKEINEQQYAERVAAINEQMYSELDTLQTDYTMTSISMFSSVAGSLADILKATAGEGSKAYKIMFLASKASAIAEAIMNTEVAATKALELGGVLGTVLSGTIRGLGYASVGVIAGQTLSGQAHDGIDYIPREGTWLLDKGERVVDARTNADLKSFLDSASQAGGQLSINVPVSINGNTGTEEDGKQLGIMIKVAVKDVINKEMRPGGLLNRRT</sequence>
<keyword evidence="1" id="KW-0175">Coiled coil</keyword>
<dbReference type="KEGG" id="orb:IPMB12_04605"/>
<evidence type="ECO:0000313" key="3">
    <source>
        <dbReference type="Proteomes" id="UP000501168"/>
    </source>
</evidence>
<accession>A0A6G9IB20</accession>
<evidence type="ECO:0000256" key="1">
    <source>
        <dbReference type="SAM" id="Coils"/>
    </source>
</evidence>
<keyword evidence="3" id="KW-1185">Reference proteome</keyword>
<proteinExistence type="predicted"/>